<evidence type="ECO:0000259" key="5">
    <source>
        <dbReference type="Pfam" id="PF00117"/>
    </source>
</evidence>
<dbReference type="SUPFAM" id="SSF52317">
    <property type="entry name" value="Class I glutamine amidotransferase-like"/>
    <property type="match status" value="1"/>
</dbReference>
<dbReference type="Proteomes" id="UP000642107">
    <property type="component" value="Unassembled WGS sequence"/>
</dbReference>
<dbReference type="PROSITE" id="PS51273">
    <property type="entry name" value="GATASE_TYPE_1"/>
    <property type="match status" value="1"/>
</dbReference>
<comment type="catalytic activity">
    <reaction evidence="4">
        <text>chorismate + L-glutamine = anthranilate + pyruvate + L-glutamate + H(+)</text>
        <dbReference type="Rhea" id="RHEA:21732"/>
        <dbReference type="ChEBI" id="CHEBI:15361"/>
        <dbReference type="ChEBI" id="CHEBI:15378"/>
        <dbReference type="ChEBI" id="CHEBI:16567"/>
        <dbReference type="ChEBI" id="CHEBI:29748"/>
        <dbReference type="ChEBI" id="CHEBI:29985"/>
        <dbReference type="ChEBI" id="CHEBI:58359"/>
        <dbReference type="EC" id="4.1.3.27"/>
    </reaction>
</comment>
<comment type="caution">
    <text evidence="7">The sequence shown here is derived from an EMBL/GenBank/DDBJ whole genome shotgun (WGS) entry which is preliminary data.</text>
</comment>
<dbReference type="InterPro" id="IPR019999">
    <property type="entry name" value="Anth_synth_I-like"/>
</dbReference>
<organism evidence="7 8">
    <name type="scientific">Flavimobilis rhizosphaerae</name>
    <dbReference type="NCBI Taxonomy" id="2775421"/>
    <lineage>
        <taxon>Bacteria</taxon>
        <taxon>Bacillati</taxon>
        <taxon>Actinomycetota</taxon>
        <taxon>Actinomycetes</taxon>
        <taxon>Micrococcales</taxon>
        <taxon>Jonesiaceae</taxon>
        <taxon>Flavimobilis</taxon>
    </lineage>
</organism>
<keyword evidence="2" id="KW-0315">Glutamine amidotransferase</keyword>
<protein>
    <recommendedName>
        <fullName evidence="1">anthranilate synthase</fullName>
        <ecNumber evidence="1">4.1.3.27</ecNumber>
    </recommendedName>
</protein>
<evidence type="ECO:0000256" key="2">
    <source>
        <dbReference type="ARBA" id="ARBA00022962"/>
    </source>
</evidence>
<dbReference type="Pfam" id="PF00425">
    <property type="entry name" value="Chorismate_bind"/>
    <property type="match status" value="1"/>
</dbReference>
<evidence type="ECO:0000259" key="6">
    <source>
        <dbReference type="Pfam" id="PF00425"/>
    </source>
</evidence>
<dbReference type="PANTHER" id="PTHR11236">
    <property type="entry name" value="AMINOBENZOATE/ANTHRANILATE SYNTHASE"/>
    <property type="match status" value="1"/>
</dbReference>
<dbReference type="RefSeq" id="WP_192278150.1">
    <property type="nucleotide sequence ID" value="NZ_JACZDF010000002.1"/>
</dbReference>
<dbReference type="Gene3D" id="3.40.50.880">
    <property type="match status" value="1"/>
</dbReference>
<evidence type="ECO:0000256" key="3">
    <source>
        <dbReference type="ARBA" id="ARBA00023239"/>
    </source>
</evidence>
<dbReference type="EMBL" id="JACZDF010000002">
    <property type="protein sequence ID" value="MBD9698661.1"/>
    <property type="molecule type" value="Genomic_DNA"/>
</dbReference>
<dbReference type="InterPro" id="IPR006221">
    <property type="entry name" value="TrpG/PapA_dom"/>
</dbReference>
<reference evidence="7 8" key="1">
    <citation type="submission" date="2020-09" db="EMBL/GenBank/DDBJ databases">
        <title>Flavimobilis rhizosphaerae sp. nov., isolated from rhizosphere soil of Spartina alterniflora.</title>
        <authorList>
            <person name="Hanqin C."/>
        </authorList>
    </citation>
    <scope>NUCLEOTIDE SEQUENCE [LARGE SCALE GENOMIC DNA]</scope>
    <source>
        <strain evidence="7 8">GY 10621</strain>
    </source>
</reference>
<keyword evidence="8" id="KW-1185">Reference proteome</keyword>
<dbReference type="EC" id="4.1.3.27" evidence="1"/>
<dbReference type="InterPro" id="IPR015890">
    <property type="entry name" value="Chorismate_C"/>
</dbReference>
<proteinExistence type="predicted"/>
<dbReference type="InterPro" id="IPR017926">
    <property type="entry name" value="GATASE"/>
</dbReference>
<dbReference type="Gene3D" id="3.60.120.10">
    <property type="entry name" value="Anthranilate synthase"/>
    <property type="match status" value="1"/>
</dbReference>
<evidence type="ECO:0000313" key="8">
    <source>
        <dbReference type="Proteomes" id="UP000642107"/>
    </source>
</evidence>
<evidence type="ECO:0000256" key="1">
    <source>
        <dbReference type="ARBA" id="ARBA00012266"/>
    </source>
</evidence>
<gene>
    <name evidence="7" type="ORF">IGS67_04010</name>
</gene>
<dbReference type="PRINTS" id="PR00096">
    <property type="entry name" value="GATASE"/>
</dbReference>
<dbReference type="InterPro" id="IPR029062">
    <property type="entry name" value="Class_I_gatase-like"/>
</dbReference>
<evidence type="ECO:0000313" key="7">
    <source>
        <dbReference type="EMBL" id="MBD9698661.1"/>
    </source>
</evidence>
<dbReference type="InterPro" id="IPR005801">
    <property type="entry name" value="ADC_synthase"/>
</dbReference>
<feature type="domain" description="Chorismate-utilising enzyme C-terminal" evidence="6">
    <location>
        <begin position="127"/>
        <end position="390"/>
    </location>
</feature>
<dbReference type="CDD" id="cd01743">
    <property type="entry name" value="GATase1_Anthranilate_Synthase"/>
    <property type="match status" value="1"/>
</dbReference>
<name>A0ABR9DNF9_9MICO</name>
<evidence type="ECO:0000256" key="4">
    <source>
        <dbReference type="ARBA" id="ARBA00047683"/>
    </source>
</evidence>
<dbReference type="PANTHER" id="PTHR11236:SF49">
    <property type="entry name" value="ANTHRANILATE SYNTHASE COMPONENT 1"/>
    <property type="match status" value="1"/>
</dbReference>
<accession>A0ABR9DNF9</accession>
<keyword evidence="3" id="KW-0456">Lyase</keyword>
<sequence>MSTYDVTADAPVLLLGHDAASVLATLRPPFALLARESGDVEVLTGDVVDVDVLDEVPLHDEAGRAQEVLALVPFRQVRELGFDAIDDGAPLRCLVVDERRVLVRAEALAALPAEPVDVVDEGFDIDDDEYAQTVRRVVADEIGRGSGSSFVVRRDRRGRVDADAVTAALTWFRSLLATETGAYWTFAIVTEGHVAVGATPEVHVSVRDGEVTMTPISGTLRHGAEPPTREELLEFLASTKETEELFMVVDEELKMMSAVCPDGGRVSGPFLRPMTRLTHTEYALTGRTHLDPRDVLRATMFAPTVTGSPMRSACTVLTRHEGRGRGYYSGVAALFTPRPGAKGAAISHDLDAPILIRTAYLAGGRLTVPAAATIVRHSDPALETAETTAKASGVLGALGVVPRPVRGTSRDGAHTDPGVLTALAARNARLASFWLEDQGTPATAGPVDAPATTVPVGRPTHAVVVDAEDAFTTMLAHQLRHLGLEAVVVPWDAVTDDDLDTADLVVAGPGPGDPRDGSPRLARLHDVVGRRLAQRRPLLAVCLSHQVVAHRLGLPVEPLPAPRQGTPLEIDLDGQRALVGFYNTFAAYVAPGTEALTTDVGEVRVAAGAAGEVHVLRGEAFASVQGHLESVLSRDGLAVLRTLVRHALAVPPGVLAA</sequence>
<dbReference type="Pfam" id="PF00117">
    <property type="entry name" value="GATase"/>
    <property type="match status" value="1"/>
</dbReference>
<feature type="domain" description="Glutamine amidotransferase" evidence="5">
    <location>
        <begin position="463"/>
        <end position="643"/>
    </location>
</feature>
<dbReference type="SUPFAM" id="SSF56322">
    <property type="entry name" value="ADC synthase"/>
    <property type="match status" value="1"/>
</dbReference>